<comment type="caution">
    <text evidence="2">The sequence shown here is derived from an EMBL/GenBank/DDBJ whole genome shotgun (WGS) entry which is preliminary data.</text>
</comment>
<protein>
    <submittedName>
        <fullName evidence="2">Uncharacterized protein</fullName>
    </submittedName>
</protein>
<gene>
    <name evidence="2" type="ORF">H4W31_008035</name>
</gene>
<organism evidence="2 3">
    <name type="scientific">Plantactinospora soyae</name>
    <dbReference type="NCBI Taxonomy" id="1544732"/>
    <lineage>
        <taxon>Bacteria</taxon>
        <taxon>Bacillati</taxon>
        <taxon>Actinomycetota</taxon>
        <taxon>Actinomycetes</taxon>
        <taxon>Micromonosporales</taxon>
        <taxon>Micromonosporaceae</taxon>
        <taxon>Plantactinospora</taxon>
    </lineage>
</organism>
<dbReference type="Proteomes" id="UP000649753">
    <property type="component" value="Unassembled WGS sequence"/>
</dbReference>
<reference evidence="2" key="1">
    <citation type="submission" date="2020-10" db="EMBL/GenBank/DDBJ databases">
        <title>Sequencing the genomes of 1000 actinobacteria strains.</title>
        <authorList>
            <person name="Klenk H.-P."/>
        </authorList>
    </citation>
    <scope>NUCLEOTIDE SEQUENCE</scope>
    <source>
        <strain evidence="2">DSM 46832</strain>
    </source>
</reference>
<name>A0A927MD42_9ACTN</name>
<dbReference type="RefSeq" id="WP_192771310.1">
    <property type="nucleotide sequence ID" value="NZ_JADBEB010000001.1"/>
</dbReference>
<keyword evidence="3" id="KW-1185">Reference proteome</keyword>
<evidence type="ECO:0000313" key="3">
    <source>
        <dbReference type="Proteomes" id="UP000649753"/>
    </source>
</evidence>
<dbReference type="EMBL" id="JADBEB010000001">
    <property type="protein sequence ID" value="MBE1492397.1"/>
    <property type="molecule type" value="Genomic_DNA"/>
</dbReference>
<feature type="compositionally biased region" description="Basic and acidic residues" evidence="1">
    <location>
        <begin position="8"/>
        <end position="17"/>
    </location>
</feature>
<proteinExistence type="predicted"/>
<feature type="region of interest" description="Disordered" evidence="1">
    <location>
        <begin position="1"/>
        <end position="97"/>
    </location>
</feature>
<feature type="compositionally biased region" description="Basic and acidic residues" evidence="1">
    <location>
        <begin position="74"/>
        <end position="85"/>
    </location>
</feature>
<evidence type="ECO:0000313" key="2">
    <source>
        <dbReference type="EMBL" id="MBE1492397.1"/>
    </source>
</evidence>
<dbReference type="AlphaFoldDB" id="A0A927MD42"/>
<sequence length="205" mass="22557">MAPNNSPDWDRLRREWTPPEPPQSVPTTHSAQPEPYADLFAALDRADVSESVRAALAHALNPPPPAGLPDEPDDSPRQPRPRHDSAPNLRLRSIGHTTEPRRRYTLHVTFPAHDLLAARSKAAVYTEALLLLRPELTTDPALLSRADQWNHNEPVTCGRAGPDGEVCVRAADHPGCHWDSVLGGSCWITEKPTGPASYCDRTADR</sequence>
<accession>A0A927MD42</accession>
<evidence type="ECO:0000256" key="1">
    <source>
        <dbReference type="SAM" id="MobiDB-lite"/>
    </source>
</evidence>